<evidence type="ECO:0000313" key="5">
    <source>
        <dbReference type="Proteomes" id="UP000030765"/>
    </source>
</evidence>
<feature type="region of interest" description="Disordered" evidence="1">
    <location>
        <begin position="117"/>
        <end position="159"/>
    </location>
</feature>
<proteinExistence type="predicted"/>
<keyword evidence="5" id="KW-1185">Reference proteome</keyword>
<evidence type="ECO:0000313" key="4">
    <source>
        <dbReference type="EnsemblMetazoa" id="ASIC010555-PA"/>
    </source>
</evidence>
<dbReference type="Gene3D" id="1.10.472.10">
    <property type="entry name" value="Cyclin-like"/>
    <property type="match status" value="1"/>
</dbReference>
<dbReference type="OrthoDB" id="285802at2759"/>
<evidence type="ECO:0000313" key="3">
    <source>
        <dbReference type="EMBL" id="KFB42805.1"/>
    </source>
</evidence>
<dbReference type="EnsemblMetazoa" id="ASIC010555-RA">
    <property type="protein sequence ID" value="ASIC010555-PA"/>
    <property type="gene ID" value="ASIC010555"/>
</dbReference>
<evidence type="ECO:0000256" key="1">
    <source>
        <dbReference type="SAM" id="MobiDB-lite"/>
    </source>
</evidence>
<protein>
    <submittedName>
        <fullName evidence="3">AGAP002532-PA-like protein</fullName>
    </submittedName>
</protein>
<dbReference type="STRING" id="74873.A0A084VXW1"/>
<feature type="compositionally biased region" description="Low complexity" evidence="1">
    <location>
        <begin position="133"/>
        <end position="159"/>
    </location>
</feature>
<dbReference type="Proteomes" id="UP000030765">
    <property type="component" value="Unassembled WGS sequence"/>
</dbReference>
<sequence>MDDFMTASSATEMSEASFAGFKREIIESSLEYLDVTLGHPKMSNVRPSKLAAACVAAARCLTPNVRAWNNHLTSVTGYNYQQIHGICSVLVFDLKPLSTSPTLKVSTRKRSVTDSAYLSKSEDDSNTSDDDSCSSCSTCSSVESTSQTCSNSSGSESGETCAKRQRVSVDLK</sequence>
<reference evidence="3 5" key="1">
    <citation type="journal article" date="2014" name="BMC Genomics">
        <title>Genome sequence of Anopheles sinensis provides insight into genetics basis of mosquito competence for malaria parasites.</title>
        <authorList>
            <person name="Zhou D."/>
            <person name="Zhang D."/>
            <person name="Ding G."/>
            <person name="Shi L."/>
            <person name="Hou Q."/>
            <person name="Ye Y."/>
            <person name="Xu Y."/>
            <person name="Zhou H."/>
            <person name="Xiong C."/>
            <person name="Li S."/>
            <person name="Yu J."/>
            <person name="Hong S."/>
            <person name="Yu X."/>
            <person name="Zou P."/>
            <person name="Chen C."/>
            <person name="Chang X."/>
            <person name="Wang W."/>
            <person name="Lv Y."/>
            <person name="Sun Y."/>
            <person name="Ma L."/>
            <person name="Shen B."/>
            <person name="Zhu C."/>
        </authorList>
    </citation>
    <scope>NUCLEOTIDE SEQUENCE [LARGE SCALE GENOMIC DNA]</scope>
</reference>
<name>A0A084VXW1_ANOSI</name>
<dbReference type="EMBL" id="KE525224">
    <property type="protein sequence ID" value="KFB42805.1"/>
    <property type="molecule type" value="Genomic_DNA"/>
</dbReference>
<accession>A0A084VXW1</accession>
<dbReference type="SUPFAM" id="SSF47954">
    <property type="entry name" value="Cyclin-like"/>
    <property type="match status" value="1"/>
</dbReference>
<dbReference type="EMBL" id="ATLV01018208">
    <property type="status" value="NOT_ANNOTATED_CDS"/>
    <property type="molecule type" value="Genomic_DNA"/>
</dbReference>
<feature type="domain" description="Cyclin C-terminal" evidence="2">
    <location>
        <begin position="5"/>
        <end position="124"/>
    </location>
</feature>
<gene>
    <name evidence="3" type="ORF">ZHAS_00010555</name>
</gene>
<dbReference type="VEuPathDB" id="VectorBase:ASIS018133"/>
<organism evidence="3">
    <name type="scientific">Anopheles sinensis</name>
    <name type="common">Mosquito</name>
    <dbReference type="NCBI Taxonomy" id="74873"/>
    <lineage>
        <taxon>Eukaryota</taxon>
        <taxon>Metazoa</taxon>
        <taxon>Ecdysozoa</taxon>
        <taxon>Arthropoda</taxon>
        <taxon>Hexapoda</taxon>
        <taxon>Insecta</taxon>
        <taxon>Pterygota</taxon>
        <taxon>Neoptera</taxon>
        <taxon>Endopterygota</taxon>
        <taxon>Diptera</taxon>
        <taxon>Nematocera</taxon>
        <taxon>Culicoidea</taxon>
        <taxon>Culicidae</taxon>
        <taxon>Anophelinae</taxon>
        <taxon>Anopheles</taxon>
    </lineage>
</organism>
<evidence type="ECO:0000259" key="2">
    <source>
        <dbReference type="SMART" id="SM01332"/>
    </source>
</evidence>
<dbReference type="Pfam" id="PF02984">
    <property type="entry name" value="Cyclin_C"/>
    <property type="match status" value="1"/>
</dbReference>
<dbReference type="VEuPathDB" id="VectorBase:ASIC010555"/>
<reference evidence="4" key="2">
    <citation type="submission" date="2020-05" db="UniProtKB">
        <authorList>
            <consortium name="EnsemblMetazoa"/>
        </authorList>
    </citation>
    <scope>IDENTIFICATION</scope>
</reference>
<dbReference type="AlphaFoldDB" id="A0A084VXW1"/>
<dbReference type="SMART" id="SM01332">
    <property type="entry name" value="Cyclin_C"/>
    <property type="match status" value="1"/>
</dbReference>
<dbReference type="InterPro" id="IPR036915">
    <property type="entry name" value="Cyclin-like_sf"/>
</dbReference>
<dbReference type="InterPro" id="IPR004367">
    <property type="entry name" value="Cyclin_C-dom"/>
</dbReference>